<dbReference type="GO" id="GO:0008270">
    <property type="term" value="F:zinc ion binding"/>
    <property type="evidence" value="ECO:0007669"/>
    <property type="project" value="UniProtKB-KW"/>
</dbReference>
<feature type="region of interest" description="Disordered" evidence="11">
    <location>
        <begin position="1085"/>
        <end position="1109"/>
    </location>
</feature>
<keyword evidence="8" id="KW-0804">Transcription</keyword>
<evidence type="ECO:0000256" key="10">
    <source>
        <dbReference type="PROSITE-ProRule" id="PRU00175"/>
    </source>
</evidence>
<feature type="domain" description="PHD-type" evidence="12">
    <location>
        <begin position="206"/>
        <end position="268"/>
    </location>
</feature>
<feature type="region of interest" description="Disordered" evidence="11">
    <location>
        <begin position="1"/>
        <end position="188"/>
    </location>
</feature>
<comment type="similarity">
    <text evidence="2">Belongs to the NFX1 family.</text>
</comment>
<dbReference type="GO" id="GO:0000122">
    <property type="term" value="P:negative regulation of transcription by RNA polymerase II"/>
    <property type="evidence" value="ECO:0000318"/>
    <property type="project" value="GO_Central"/>
</dbReference>
<dbReference type="PROSITE" id="PS50089">
    <property type="entry name" value="ZF_RING_2"/>
    <property type="match status" value="1"/>
</dbReference>
<keyword evidence="3" id="KW-0479">Metal-binding</keyword>
<reference evidence="14 15" key="1">
    <citation type="submission" date="2009-12" db="EMBL/GenBank/DDBJ databases">
        <title>The draft genome of Batrachochytrium dendrobatidis.</title>
        <authorList>
            <consortium name="US DOE Joint Genome Institute (JGI-PGF)"/>
            <person name="Kuo A."/>
            <person name="Salamov A."/>
            <person name="Schmutz J."/>
            <person name="Lucas S."/>
            <person name="Pitluck S."/>
            <person name="Rosenblum E."/>
            <person name="Stajich J."/>
            <person name="Eisen M."/>
            <person name="Grigoriev I.V."/>
        </authorList>
    </citation>
    <scope>NUCLEOTIDE SEQUENCE [LARGE SCALE GENOMIC DNA]</scope>
    <source>
        <strain evidence="15">JAM81 / FGSC 10211</strain>
    </source>
</reference>
<dbReference type="GO" id="GO:0000977">
    <property type="term" value="F:RNA polymerase II transcription regulatory region sequence-specific DNA binding"/>
    <property type="evidence" value="ECO:0000318"/>
    <property type="project" value="GO_Central"/>
</dbReference>
<evidence type="ECO:0000256" key="6">
    <source>
        <dbReference type="ARBA" id="ARBA00022833"/>
    </source>
</evidence>
<evidence type="ECO:0000256" key="5">
    <source>
        <dbReference type="ARBA" id="ARBA00022771"/>
    </source>
</evidence>
<evidence type="ECO:0000256" key="8">
    <source>
        <dbReference type="ARBA" id="ARBA00023163"/>
    </source>
</evidence>
<keyword evidence="7" id="KW-0805">Transcription regulation</keyword>
<evidence type="ECO:0000256" key="9">
    <source>
        <dbReference type="ARBA" id="ARBA00023242"/>
    </source>
</evidence>
<dbReference type="GO" id="GO:0005634">
    <property type="term" value="C:nucleus"/>
    <property type="evidence" value="ECO:0000318"/>
    <property type="project" value="GO_Central"/>
</dbReference>
<feature type="compositionally biased region" description="Polar residues" evidence="11">
    <location>
        <begin position="16"/>
        <end position="25"/>
    </location>
</feature>
<proteinExistence type="inferred from homology"/>
<dbReference type="CDD" id="cd16492">
    <property type="entry name" value="RING-CH-C4HC3_NFX1-like"/>
    <property type="match status" value="1"/>
</dbReference>
<keyword evidence="6" id="KW-0862">Zinc</keyword>
<dbReference type="PANTHER" id="PTHR12360:SF12">
    <property type="entry name" value="TRANSCRIPTIONAL REPRESSOR NF-X1"/>
    <property type="match status" value="1"/>
</dbReference>
<keyword evidence="4" id="KW-0677">Repeat</keyword>
<evidence type="ECO:0000256" key="2">
    <source>
        <dbReference type="ARBA" id="ARBA00007269"/>
    </source>
</evidence>
<dbReference type="InParanoid" id="F4NXY5"/>
<dbReference type="STRING" id="684364.F4NXY5"/>
<dbReference type="OrthoDB" id="6512771at2759"/>
<feature type="compositionally biased region" description="Low complexity" evidence="11">
    <location>
        <begin position="126"/>
        <end position="137"/>
    </location>
</feature>
<dbReference type="HOGENOM" id="CLU_005714_3_0_1"/>
<dbReference type="PANTHER" id="PTHR12360">
    <property type="entry name" value="NUCLEAR TRANSCRIPTION FACTOR, X-BOX BINDING 1 NFX1"/>
    <property type="match status" value="1"/>
</dbReference>
<evidence type="ECO:0000256" key="7">
    <source>
        <dbReference type="ARBA" id="ARBA00023015"/>
    </source>
</evidence>
<dbReference type="CDD" id="cd06008">
    <property type="entry name" value="NF-X1-zinc-finger"/>
    <property type="match status" value="3"/>
</dbReference>
<evidence type="ECO:0000313" key="15">
    <source>
        <dbReference type="Proteomes" id="UP000007241"/>
    </source>
</evidence>
<organism evidence="14 15">
    <name type="scientific">Batrachochytrium dendrobatidis (strain JAM81 / FGSC 10211)</name>
    <name type="common">Frog chytrid fungus</name>
    <dbReference type="NCBI Taxonomy" id="684364"/>
    <lineage>
        <taxon>Eukaryota</taxon>
        <taxon>Fungi</taxon>
        <taxon>Fungi incertae sedis</taxon>
        <taxon>Chytridiomycota</taxon>
        <taxon>Chytridiomycota incertae sedis</taxon>
        <taxon>Chytridiomycetes</taxon>
        <taxon>Rhizophydiales</taxon>
        <taxon>Rhizophydiales incertae sedis</taxon>
        <taxon>Batrachochytrium</taxon>
    </lineage>
</organism>
<gene>
    <name evidence="14" type="ORF">BATDEDRAFT_34664</name>
</gene>
<dbReference type="Proteomes" id="UP000007241">
    <property type="component" value="Unassembled WGS sequence"/>
</dbReference>
<dbReference type="GO" id="GO:0000981">
    <property type="term" value="F:DNA-binding transcription factor activity, RNA polymerase II-specific"/>
    <property type="evidence" value="ECO:0000318"/>
    <property type="project" value="GO_Central"/>
</dbReference>
<dbReference type="SMART" id="SM00438">
    <property type="entry name" value="ZnF_NFX"/>
    <property type="match status" value="9"/>
</dbReference>
<feature type="compositionally biased region" description="Polar residues" evidence="11">
    <location>
        <begin position="103"/>
        <end position="125"/>
    </location>
</feature>
<keyword evidence="5 10" id="KW-0863">Zinc-finger</keyword>
<keyword evidence="9" id="KW-0539">Nucleus</keyword>
<dbReference type="EMBL" id="GL882881">
    <property type="protein sequence ID" value="EGF81925.1"/>
    <property type="molecule type" value="Genomic_DNA"/>
</dbReference>
<evidence type="ECO:0000259" key="12">
    <source>
        <dbReference type="PROSITE" id="PS50016"/>
    </source>
</evidence>
<dbReference type="GeneID" id="18240527"/>
<feature type="compositionally biased region" description="Low complexity" evidence="11">
    <location>
        <begin position="35"/>
        <end position="57"/>
    </location>
</feature>
<name>F4NXY5_BATDJ</name>
<dbReference type="AlphaFoldDB" id="F4NXY5"/>
<evidence type="ECO:0000256" key="4">
    <source>
        <dbReference type="ARBA" id="ARBA00022737"/>
    </source>
</evidence>
<sequence length="1109" mass="120728">MPSIGTDAQSKHNTKKSLPSLNPTASEFIPVSSVATCGDSTTATTSTAGVAVTTITANSIASSKKSRKNRRGNSGKSRPSSTSSTSCLNTSNSVVEGSSSTSANEQSARSRKNQSLSTLRNQARCSSTPKSPSKLPSGLHFSLSKLSDTPSSVSDQQNITHPRNNNGGTRLKGSRGGRKNNTCEPSGEKSTADLLEALTDDLTNQLYDCMVCYDTVKTRDSIWNCSVCYAVFHLKCISQWARKSSQEYNGNEPTRSMESWRCPGCQTMNDCVPIDYKCFCTKIINPAVNAYSCPHSCGQTCGKDRNCTHKCPVQCHPGPCPPCELSAPPLSCYCGDGKLVVRCTELSSIDFQPSCGNTCSKKLRCGNHSCTMICHPPPCRPCLETISVSCFCGAEEHTIPCGDQEDGYSCGKLCTHKYACDIHSCDRPCHEDKHEGTKICPLDPSIVVRCPCGKFSISELSPNEPRLTCDQPILTCQEFCDKKLACGHTCESICHSGECSLCNRLVTIFCRCGKQEIKTSCSTLTIDPSTGLAKPPLCARPCGKRLTCRRHNCQDTCCKKSTEMHACESACNKRLACKLHNCMLPCGHQGKCHDCVEGVSFEELSCSCGRTIMYPPIPCNTPPLKCNHPCRRRRPCGHSDITAHYCHDDSESCPPCTTFVERRCACQATIMPNVPCSRQGAPSCVKLCPKTIDGCGHACQRICHAGLCVNDSYRCLEKCGKVRSICGHSCTDSCHGTRECIESTFCKQAVKHACPCGNRSVTTVCGALQGKLAISPNMECDESCLQKQRNERLANALGIDTTELDTPSGAPINAVYSDSLIRSALSFKSVVLATQKTLAELVNDPSKQYFYFPKQRMFSANTLILELAPFYGFAAALLDANVGKGTVVVRRVANRPPFIPDKLLSEVAEEYDPNAPVATSNDTVDLKLDLDPFIPNAVLVRGVPLEAEVDNIKAILRPICNFMNMAATLSWISDIDFLVTYERYAVWGSIKEKEAEVPSILADRINAAMVTDIGWATNVVECQVFHNGTIRLEDNHVLKRDTSNSAISVRRIADQKDDGWKFVKSSKNPGVPINDDFIVPSMPEQIFGESSSGKRGGSHSRWYDGDSDF</sequence>
<evidence type="ECO:0000256" key="1">
    <source>
        <dbReference type="ARBA" id="ARBA00004123"/>
    </source>
</evidence>
<dbReference type="OMA" id="CPHPCDS"/>
<accession>F4NXY5</accession>
<dbReference type="InterPro" id="IPR019787">
    <property type="entry name" value="Znf_PHD-finger"/>
</dbReference>
<dbReference type="InterPro" id="IPR001841">
    <property type="entry name" value="Znf_RING"/>
</dbReference>
<evidence type="ECO:0008006" key="16">
    <source>
        <dbReference type="Google" id="ProtNLM"/>
    </source>
</evidence>
<comment type="subcellular location">
    <subcellularLocation>
        <location evidence="1">Nucleus</location>
    </subcellularLocation>
</comment>
<feature type="compositionally biased region" description="Polar residues" evidence="11">
    <location>
        <begin position="144"/>
        <end position="168"/>
    </location>
</feature>
<dbReference type="InterPro" id="IPR034078">
    <property type="entry name" value="NFX1_fam"/>
</dbReference>
<protein>
    <recommendedName>
        <fullName evidence="16">R3H domain-containing protein</fullName>
    </recommendedName>
</protein>
<feature type="compositionally biased region" description="Low complexity" evidence="11">
    <location>
        <begin position="74"/>
        <end position="102"/>
    </location>
</feature>
<dbReference type="PROSITE" id="PS50016">
    <property type="entry name" value="ZF_PHD_2"/>
    <property type="match status" value="1"/>
</dbReference>
<dbReference type="InterPro" id="IPR000967">
    <property type="entry name" value="Znf_NFX1"/>
</dbReference>
<keyword evidence="15" id="KW-1185">Reference proteome</keyword>
<evidence type="ECO:0000259" key="13">
    <source>
        <dbReference type="PROSITE" id="PS50089"/>
    </source>
</evidence>
<evidence type="ECO:0000313" key="14">
    <source>
        <dbReference type="EMBL" id="EGF81925.1"/>
    </source>
</evidence>
<dbReference type="FunCoup" id="F4NXY5">
    <property type="interactions" value="711"/>
</dbReference>
<evidence type="ECO:0000256" key="11">
    <source>
        <dbReference type="SAM" id="MobiDB-lite"/>
    </source>
</evidence>
<feature type="domain" description="RING-type" evidence="13">
    <location>
        <begin position="209"/>
        <end position="266"/>
    </location>
</feature>
<feature type="compositionally biased region" description="Basic residues" evidence="11">
    <location>
        <begin position="64"/>
        <end position="73"/>
    </location>
</feature>
<dbReference type="RefSeq" id="XP_006677445.1">
    <property type="nucleotide sequence ID" value="XM_006677382.1"/>
</dbReference>
<evidence type="ECO:0000256" key="3">
    <source>
        <dbReference type="ARBA" id="ARBA00022723"/>
    </source>
</evidence>